<keyword evidence="3 7" id="KW-0418">Kinase</keyword>
<comment type="catalytic activity">
    <reaction evidence="7 9">
        <text>L-ribulose + ATP = L-ribulose 5-phosphate + ADP + H(+)</text>
        <dbReference type="Rhea" id="RHEA:22072"/>
        <dbReference type="ChEBI" id="CHEBI:15378"/>
        <dbReference type="ChEBI" id="CHEBI:16880"/>
        <dbReference type="ChEBI" id="CHEBI:30616"/>
        <dbReference type="ChEBI" id="CHEBI:58226"/>
        <dbReference type="ChEBI" id="CHEBI:456216"/>
        <dbReference type="EC" id="2.7.1.16"/>
    </reaction>
</comment>
<dbReference type="InterPro" id="IPR043129">
    <property type="entry name" value="ATPase_NBD"/>
</dbReference>
<evidence type="ECO:0000259" key="10">
    <source>
        <dbReference type="Pfam" id="PF00370"/>
    </source>
</evidence>
<dbReference type="EMBL" id="CADCWP010000056">
    <property type="protein sequence ID" value="CAA9563043.1"/>
    <property type="molecule type" value="Genomic_DNA"/>
</dbReference>
<proteinExistence type="inferred from homology"/>
<dbReference type="GO" id="GO:0005737">
    <property type="term" value="C:cytoplasm"/>
    <property type="evidence" value="ECO:0007669"/>
    <property type="project" value="TreeGrafter"/>
</dbReference>
<keyword evidence="1 7" id="KW-0808">Transferase</keyword>
<dbReference type="PANTHER" id="PTHR43435:SF4">
    <property type="entry name" value="FGGY CARBOHYDRATE KINASE DOMAIN-CONTAINING PROTEIN"/>
    <property type="match status" value="1"/>
</dbReference>
<dbReference type="GO" id="GO:0005524">
    <property type="term" value="F:ATP binding"/>
    <property type="evidence" value="ECO:0007669"/>
    <property type="project" value="UniProtKB-UniRule"/>
</dbReference>
<dbReference type="PANTHER" id="PTHR43435">
    <property type="entry name" value="RIBULOKINASE"/>
    <property type="match status" value="1"/>
</dbReference>
<evidence type="ECO:0000256" key="4">
    <source>
        <dbReference type="ARBA" id="ARBA00022840"/>
    </source>
</evidence>
<comment type="pathway">
    <text evidence="7 9">Carbohydrate degradation; L-arabinose degradation via L-ribulose; D-xylulose 5-phosphate from L-arabinose (bacterial route): step 2/3.</text>
</comment>
<dbReference type="NCBIfam" id="NF003154">
    <property type="entry name" value="PRK04123.1"/>
    <property type="match status" value="1"/>
</dbReference>
<evidence type="ECO:0000259" key="11">
    <source>
        <dbReference type="Pfam" id="PF02782"/>
    </source>
</evidence>
<gene>
    <name evidence="7" type="primary">araB</name>
    <name evidence="12" type="ORF">AVDCRST_MAG86-795</name>
</gene>
<organism evidence="12">
    <name type="scientific">uncultured Truepera sp</name>
    <dbReference type="NCBI Taxonomy" id="543023"/>
    <lineage>
        <taxon>Bacteria</taxon>
        <taxon>Thermotogati</taxon>
        <taxon>Deinococcota</taxon>
        <taxon>Deinococci</taxon>
        <taxon>Trueperales</taxon>
        <taxon>Trueperaceae</taxon>
        <taxon>Truepera</taxon>
        <taxon>environmental samples</taxon>
    </lineage>
</organism>
<keyword evidence="5 7" id="KW-0054">Arabinose catabolism</keyword>
<feature type="domain" description="Carbohydrate kinase FGGY C-terminal" evidence="11">
    <location>
        <begin position="346"/>
        <end position="544"/>
    </location>
</feature>
<evidence type="ECO:0000256" key="8">
    <source>
        <dbReference type="NCBIfam" id="TIGR01234"/>
    </source>
</evidence>
<dbReference type="EC" id="2.7.1.16" evidence="7 8"/>
<keyword evidence="4 7" id="KW-0067">ATP-binding</keyword>
<dbReference type="InterPro" id="IPR018485">
    <property type="entry name" value="FGGY_C"/>
</dbReference>
<reference evidence="12" key="1">
    <citation type="submission" date="2020-02" db="EMBL/GenBank/DDBJ databases">
        <authorList>
            <person name="Meier V. D."/>
        </authorList>
    </citation>
    <scope>NUCLEOTIDE SEQUENCE</scope>
    <source>
        <strain evidence="12">AVDCRST_MAG86</strain>
    </source>
</reference>
<evidence type="ECO:0000256" key="3">
    <source>
        <dbReference type="ARBA" id="ARBA00022777"/>
    </source>
</evidence>
<evidence type="ECO:0000256" key="9">
    <source>
        <dbReference type="RuleBase" id="RU003455"/>
    </source>
</evidence>
<evidence type="ECO:0000256" key="1">
    <source>
        <dbReference type="ARBA" id="ARBA00022679"/>
    </source>
</evidence>
<dbReference type="NCBIfam" id="TIGR01234">
    <property type="entry name" value="L-ribulokinase"/>
    <property type="match status" value="1"/>
</dbReference>
<evidence type="ECO:0000256" key="6">
    <source>
        <dbReference type="ARBA" id="ARBA00023277"/>
    </source>
</evidence>
<dbReference type="Gene3D" id="3.30.420.40">
    <property type="match status" value="2"/>
</dbReference>
<keyword evidence="6 7" id="KW-0119">Carbohydrate metabolism</keyword>
<dbReference type="InterPro" id="IPR018484">
    <property type="entry name" value="FGGY_N"/>
</dbReference>
<comment type="catalytic activity">
    <reaction evidence="7">
        <text>D-ribulose + ATP = D-ribulose 5-phosphate + ADP + H(+)</text>
        <dbReference type="Rhea" id="RHEA:17601"/>
        <dbReference type="ChEBI" id="CHEBI:15378"/>
        <dbReference type="ChEBI" id="CHEBI:17173"/>
        <dbReference type="ChEBI" id="CHEBI:30616"/>
        <dbReference type="ChEBI" id="CHEBI:58121"/>
        <dbReference type="ChEBI" id="CHEBI:456216"/>
        <dbReference type="EC" id="2.7.1.16"/>
    </reaction>
</comment>
<dbReference type="UniPathway" id="UPA00145">
    <property type="reaction ID" value="UER00566"/>
</dbReference>
<sequence length="626" mass="67223">MRKNGAKAASNPRTLASVTENRLIAAFVSVHKRLKKSYTAVQTNHSGRVQVREPSEGDPLATYTIGIDYGTESGRALLVRVSDGAEVATAVHPYGDGVIDRALPDGTRLPNDWALQNPDDYIDVLKHVVAAVLAESGVKPDDVVGVGVDFTACTMLPTLADGTPLCRLGELRGEPHAWVKLWKHHAAQPQADRVNETARAVGETWPPRYGGKISSEWFFSKALQILEEAPEVYRKADRLIEAADWIVWQLTGVETRNACTAGYKAIYQDGDFPPRAFFAALNPNFANVVDEKMSRKLAPLGGKAGGLSDEAARWTGLNPGTAVAVANVDAHVTLPATGVVAPGTFVMIMGTSTCDVLVAETLHEPEGMCGVVKDGIIPGYYGYEAGQSAVGDIFAWFVKHNVPPEYVQKAADAGRDLHSFLASEAAAQRPGEHGLLVLDWFNGNRSVLVDAELSGLTLGMTLSTRAPDLYRALLEATAYSKRLIIETFERSGVPVTKLIAAGGLPAKNPLMMQIYADVCNREIFVIGSEQGPALGSAMHAAVAAGVHADIAEAAAKMGGLSDVVYRPIPENVGVYDQLYADYLYLHDLFGRSTAEEPGGVMKRLRRLREGDGTLTEVPEVEAGVRE</sequence>
<dbReference type="SUPFAM" id="SSF53067">
    <property type="entry name" value="Actin-like ATPase domain"/>
    <property type="match status" value="2"/>
</dbReference>
<accession>A0A6J4UXU3</accession>
<name>A0A6J4UXU3_9DEIN</name>
<comment type="similarity">
    <text evidence="7 9">Belongs to the ribulokinase family.</text>
</comment>
<keyword evidence="2 7" id="KW-0547">Nucleotide-binding</keyword>
<dbReference type="GO" id="GO:0008741">
    <property type="term" value="F:ribulokinase activity"/>
    <property type="evidence" value="ECO:0007669"/>
    <property type="project" value="UniProtKB-UniRule"/>
</dbReference>
<dbReference type="InterPro" id="IPR005929">
    <property type="entry name" value="Ribulokinase"/>
</dbReference>
<dbReference type="GO" id="GO:0019569">
    <property type="term" value="P:L-arabinose catabolic process to D-xylulose 5-phosphate"/>
    <property type="evidence" value="ECO:0007669"/>
    <property type="project" value="UniProtKB-UniRule"/>
</dbReference>
<feature type="domain" description="Carbohydrate kinase FGGY N-terminal" evidence="10">
    <location>
        <begin position="63"/>
        <end position="333"/>
    </location>
</feature>
<dbReference type="AlphaFoldDB" id="A0A6J4UXU3"/>
<protein>
    <recommendedName>
        <fullName evidence="7 8">Ribulokinase</fullName>
        <ecNumber evidence="7 8">2.7.1.16</ecNumber>
    </recommendedName>
</protein>
<evidence type="ECO:0000256" key="2">
    <source>
        <dbReference type="ARBA" id="ARBA00022741"/>
    </source>
</evidence>
<dbReference type="Pfam" id="PF02782">
    <property type="entry name" value="FGGY_C"/>
    <property type="match status" value="1"/>
</dbReference>
<dbReference type="CDD" id="cd07781">
    <property type="entry name" value="ASKHA_NBD_FGGY_L-RBK"/>
    <property type="match status" value="1"/>
</dbReference>
<evidence type="ECO:0000313" key="12">
    <source>
        <dbReference type="EMBL" id="CAA9563043.1"/>
    </source>
</evidence>
<dbReference type="HAMAP" id="MF_00520">
    <property type="entry name" value="Ribulokinase"/>
    <property type="match status" value="1"/>
</dbReference>
<evidence type="ECO:0000256" key="7">
    <source>
        <dbReference type="HAMAP-Rule" id="MF_00520"/>
    </source>
</evidence>
<dbReference type="GO" id="GO:0019150">
    <property type="term" value="F:D-ribulokinase activity"/>
    <property type="evidence" value="ECO:0007669"/>
    <property type="project" value="TreeGrafter"/>
</dbReference>
<dbReference type="Pfam" id="PF00370">
    <property type="entry name" value="FGGY_N"/>
    <property type="match status" value="1"/>
</dbReference>
<evidence type="ECO:0000256" key="5">
    <source>
        <dbReference type="ARBA" id="ARBA00022935"/>
    </source>
</evidence>